<evidence type="ECO:0000259" key="3">
    <source>
        <dbReference type="PROSITE" id="PS51186"/>
    </source>
</evidence>
<gene>
    <name evidence="4" type="primary">ttr</name>
    <name evidence="4" type="ORF">SAMEA3906487_03778</name>
</gene>
<keyword evidence="1 4" id="KW-0808">Transferase</keyword>
<keyword evidence="2 4" id="KW-0012">Acyltransferase</keyword>
<dbReference type="PANTHER" id="PTHR43877">
    <property type="entry name" value="AMINOALKYLPHOSPHONATE N-ACETYLTRANSFERASE-RELATED-RELATED"/>
    <property type="match status" value="1"/>
</dbReference>
<evidence type="ECO:0000313" key="5">
    <source>
        <dbReference type="Proteomes" id="UP000076825"/>
    </source>
</evidence>
<evidence type="ECO:0000256" key="2">
    <source>
        <dbReference type="ARBA" id="ARBA00023315"/>
    </source>
</evidence>
<accession>A0A146AH87</accession>
<reference evidence="4 5" key="1">
    <citation type="submission" date="2016-04" db="EMBL/GenBank/DDBJ databases">
        <authorList>
            <consortium name="Pathogen Informatics"/>
        </authorList>
    </citation>
    <scope>NUCLEOTIDE SEQUENCE [LARGE SCALE GENOMIC DNA]</scope>
    <source>
        <strain evidence="4 5">H044680328</strain>
    </source>
</reference>
<name>A0A146AH87_9BORD</name>
<dbReference type="EMBL" id="LT546645">
    <property type="protein sequence ID" value="SAI73616.1"/>
    <property type="molecule type" value="Genomic_DNA"/>
</dbReference>
<dbReference type="Proteomes" id="UP000076825">
    <property type="component" value="Chromosome 1"/>
</dbReference>
<dbReference type="InterPro" id="IPR016181">
    <property type="entry name" value="Acyl_CoA_acyltransferase"/>
</dbReference>
<dbReference type="InterPro" id="IPR000182">
    <property type="entry name" value="GNAT_dom"/>
</dbReference>
<dbReference type="OrthoDB" id="3389160at2"/>
<proteinExistence type="predicted"/>
<dbReference type="PROSITE" id="PS51186">
    <property type="entry name" value="GNAT"/>
    <property type="match status" value="1"/>
</dbReference>
<evidence type="ECO:0000313" key="4">
    <source>
        <dbReference type="EMBL" id="SAI73616.1"/>
    </source>
</evidence>
<protein>
    <submittedName>
        <fullName evidence="4">Acetyltransferase</fullName>
        <ecNumber evidence="4">2.3.1.-</ecNumber>
    </submittedName>
</protein>
<dbReference type="GO" id="GO:0016747">
    <property type="term" value="F:acyltransferase activity, transferring groups other than amino-acyl groups"/>
    <property type="evidence" value="ECO:0007669"/>
    <property type="project" value="InterPro"/>
</dbReference>
<evidence type="ECO:0000256" key="1">
    <source>
        <dbReference type="ARBA" id="ARBA00022679"/>
    </source>
</evidence>
<sequence length="175" mass="18847">MSDPIAIRSLNGVQTAALADALAEILIDCVEGGASVGFMQALTRKVAQDFWHGVAGSVARGERTLLIAQDPAGTVQGTVQLITSMPPNQPHRADIAKMLVHRRARRQGVAGRLLASAEQAAREQGKSMLVLDTETGGQAERLYARHGWIRVGEIPNYALKPDGRPCATSYFYKLL</sequence>
<dbReference type="GeneID" id="56588992"/>
<dbReference type="InterPro" id="IPR050832">
    <property type="entry name" value="Bact_Acetyltransf"/>
</dbReference>
<dbReference type="AlphaFoldDB" id="A0A146AH87"/>
<dbReference type="Pfam" id="PF00583">
    <property type="entry name" value="Acetyltransf_1"/>
    <property type="match status" value="1"/>
</dbReference>
<organism evidence="4 5">
    <name type="scientific">Bordetella trematum</name>
    <dbReference type="NCBI Taxonomy" id="123899"/>
    <lineage>
        <taxon>Bacteria</taxon>
        <taxon>Pseudomonadati</taxon>
        <taxon>Pseudomonadota</taxon>
        <taxon>Betaproteobacteria</taxon>
        <taxon>Burkholderiales</taxon>
        <taxon>Alcaligenaceae</taxon>
        <taxon>Bordetella</taxon>
    </lineage>
</organism>
<feature type="domain" description="N-acetyltransferase" evidence="3">
    <location>
        <begin position="5"/>
        <end position="175"/>
    </location>
</feature>
<dbReference type="CDD" id="cd04301">
    <property type="entry name" value="NAT_SF"/>
    <property type="match status" value="1"/>
</dbReference>
<dbReference type="eggNOG" id="COG0456">
    <property type="taxonomic scope" value="Bacteria"/>
</dbReference>
<keyword evidence="5" id="KW-1185">Reference proteome</keyword>
<dbReference type="PATRIC" id="fig|123899.6.peg.3777"/>
<dbReference type="EC" id="2.3.1.-" evidence="4"/>
<dbReference type="KEGG" id="btrm:SAMEA390648703778"/>
<dbReference type="RefSeq" id="WP_033534405.1">
    <property type="nucleotide sequence ID" value="NZ_CP016340.1"/>
</dbReference>
<dbReference type="Gene3D" id="3.40.630.30">
    <property type="match status" value="1"/>
</dbReference>
<dbReference type="SUPFAM" id="SSF55729">
    <property type="entry name" value="Acyl-CoA N-acyltransferases (Nat)"/>
    <property type="match status" value="1"/>
</dbReference>
<dbReference type="STRING" id="123899.SAMEA3906487_03778"/>